<evidence type="ECO:0000313" key="3">
    <source>
        <dbReference type="Proteomes" id="UP000187203"/>
    </source>
</evidence>
<dbReference type="AlphaFoldDB" id="A0A1R3GI95"/>
<feature type="signal peptide" evidence="1">
    <location>
        <begin position="1"/>
        <end position="28"/>
    </location>
</feature>
<accession>A0A1R3GI95</accession>
<evidence type="ECO:0000256" key="1">
    <source>
        <dbReference type="SAM" id="SignalP"/>
    </source>
</evidence>
<comment type="caution">
    <text evidence="2">The sequence shown here is derived from an EMBL/GenBank/DDBJ whole genome shotgun (WGS) entry which is preliminary data.</text>
</comment>
<dbReference type="GO" id="GO:0016301">
    <property type="term" value="F:kinase activity"/>
    <property type="evidence" value="ECO:0007669"/>
    <property type="project" value="UniProtKB-KW"/>
</dbReference>
<reference evidence="3" key="1">
    <citation type="submission" date="2013-09" db="EMBL/GenBank/DDBJ databases">
        <title>Corchorus olitorius genome sequencing.</title>
        <authorList>
            <person name="Alam M."/>
            <person name="Haque M.S."/>
            <person name="Islam M.S."/>
            <person name="Emdad E.M."/>
            <person name="Islam M.M."/>
            <person name="Ahmed B."/>
            <person name="Halim A."/>
            <person name="Hossen Q.M.M."/>
            <person name="Hossain M.Z."/>
            <person name="Ahmed R."/>
            <person name="Khan M.M."/>
            <person name="Islam R."/>
            <person name="Rashid M.M."/>
            <person name="Khan S.A."/>
            <person name="Rahman M.S."/>
            <person name="Alam M."/>
            <person name="Yahiya A.S."/>
            <person name="Khan M.S."/>
            <person name="Azam M.S."/>
            <person name="Haque T."/>
            <person name="Lashkar M.Z.H."/>
            <person name="Akhand A.I."/>
            <person name="Morshed G."/>
            <person name="Roy S."/>
            <person name="Uddin K.S."/>
            <person name="Rabeya T."/>
            <person name="Hossain A.S."/>
            <person name="Chowdhury A."/>
            <person name="Snigdha A.R."/>
            <person name="Mortoza M.S."/>
            <person name="Matin S.A."/>
            <person name="Hoque S.M.E."/>
            <person name="Islam M.K."/>
            <person name="Roy D.K."/>
            <person name="Haider R."/>
            <person name="Moosa M.M."/>
            <person name="Elias S.M."/>
            <person name="Hasan A.M."/>
            <person name="Jahan S."/>
            <person name="Shafiuddin M."/>
            <person name="Mahmood N."/>
            <person name="Shommy N.S."/>
        </authorList>
    </citation>
    <scope>NUCLEOTIDE SEQUENCE [LARGE SCALE GENOMIC DNA]</scope>
    <source>
        <strain evidence="3">cv. O-4</strain>
    </source>
</reference>
<keyword evidence="2" id="KW-0067">ATP-binding</keyword>
<keyword evidence="2" id="KW-0808">Transferase</keyword>
<keyword evidence="3" id="KW-1185">Reference proteome</keyword>
<name>A0A1R3GI95_9ROSI</name>
<dbReference type="Proteomes" id="UP000187203">
    <property type="component" value="Unassembled WGS sequence"/>
</dbReference>
<gene>
    <name evidence="2" type="ORF">COLO4_35133</name>
</gene>
<evidence type="ECO:0000313" key="2">
    <source>
        <dbReference type="EMBL" id="OMO57769.1"/>
    </source>
</evidence>
<keyword evidence="2" id="KW-0547">Nucleotide-binding</keyword>
<keyword evidence="1" id="KW-0732">Signal</keyword>
<organism evidence="2 3">
    <name type="scientific">Corchorus olitorius</name>
    <dbReference type="NCBI Taxonomy" id="93759"/>
    <lineage>
        <taxon>Eukaryota</taxon>
        <taxon>Viridiplantae</taxon>
        <taxon>Streptophyta</taxon>
        <taxon>Embryophyta</taxon>
        <taxon>Tracheophyta</taxon>
        <taxon>Spermatophyta</taxon>
        <taxon>Magnoliopsida</taxon>
        <taxon>eudicotyledons</taxon>
        <taxon>Gunneridae</taxon>
        <taxon>Pentapetalae</taxon>
        <taxon>rosids</taxon>
        <taxon>malvids</taxon>
        <taxon>Malvales</taxon>
        <taxon>Malvaceae</taxon>
        <taxon>Grewioideae</taxon>
        <taxon>Apeibeae</taxon>
        <taxon>Corchorus</taxon>
    </lineage>
</organism>
<feature type="chain" id="PRO_5010250875" evidence="1">
    <location>
        <begin position="29"/>
        <end position="75"/>
    </location>
</feature>
<dbReference type="GO" id="GO:0005524">
    <property type="term" value="F:ATP binding"/>
    <property type="evidence" value="ECO:0007669"/>
    <property type="project" value="UniProtKB-KW"/>
</dbReference>
<dbReference type="EMBL" id="AWUE01022490">
    <property type="protein sequence ID" value="OMO57769.1"/>
    <property type="molecule type" value="Genomic_DNA"/>
</dbReference>
<proteinExistence type="predicted"/>
<dbReference type="OrthoDB" id="10523520at2759"/>
<protein>
    <submittedName>
        <fullName evidence="2">ATP-binding/protein serine/threonine kinase</fullName>
    </submittedName>
</protein>
<keyword evidence="2" id="KW-0418">Kinase</keyword>
<sequence>MEKTTLMKMIFLAALLINFAGSQVGVEARNINIPCNTIKDCPDPVKCECRINLCFCHPAAMFVAANHVAKDNPKL</sequence>